<dbReference type="SUPFAM" id="SSF53335">
    <property type="entry name" value="S-adenosyl-L-methionine-dependent methyltransferases"/>
    <property type="match status" value="1"/>
</dbReference>
<protein>
    <recommendedName>
        <fullName evidence="3">Nicotinamide N-methyltransferase</fullName>
    </recommendedName>
</protein>
<evidence type="ECO:0008006" key="3">
    <source>
        <dbReference type="Google" id="ProtNLM"/>
    </source>
</evidence>
<keyword evidence="2" id="KW-1185">Reference proteome</keyword>
<gene>
    <name evidence="1" type="ORF">yc1106_05791</name>
</gene>
<reference evidence="1" key="1">
    <citation type="submission" date="2021-12" db="EMBL/GenBank/DDBJ databases">
        <title>Curvularia clavata genome.</title>
        <authorList>
            <person name="Cao Y."/>
        </authorList>
    </citation>
    <scope>NUCLEOTIDE SEQUENCE</scope>
    <source>
        <strain evidence="1">Yc1106</strain>
    </source>
</reference>
<proteinExistence type="predicted"/>
<dbReference type="OrthoDB" id="407325at2759"/>
<dbReference type="Proteomes" id="UP001056012">
    <property type="component" value="Chromosome 4"/>
</dbReference>
<dbReference type="Gene3D" id="3.40.50.150">
    <property type="entry name" value="Vaccinia Virus protein VP39"/>
    <property type="match status" value="1"/>
</dbReference>
<dbReference type="VEuPathDB" id="FungiDB:yc1106_05791"/>
<name>A0A9Q9DT86_CURCL</name>
<dbReference type="GO" id="GO:0005737">
    <property type="term" value="C:cytoplasm"/>
    <property type="evidence" value="ECO:0007669"/>
    <property type="project" value="TreeGrafter"/>
</dbReference>
<sequence length="315" mass="35635">MPMRLPSLINLRRPQDAPLEPEDIFGSSLGGVITDDLQNQHGEDPETVILYRNAKYGELELRTADFDGEEQRRKFAHYLWNAGVMIAELVTGRVKDGETELGQTTEDDEFTRWENGEWWTNEEEERRWSVKGEKVLELGAGVGLGGILSTLAVADEVAITDYPAPPILETLKTNVAKNVPTDLQPRVTVQGHQWGSTSTDFESSQAHAYTRILAADCLWMPWEHENLAKSMLHFLADTPDARIYCIAGFHTGRAKVAPFFEEVVPAQGLEVEEIYEMDADGRRRPWAKERDGGQEDMGERKKWLVVSRLRRAVQV</sequence>
<dbReference type="PANTHER" id="PTHR14614">
    <property type="entry name" value="HEPATOCELLULAR CARCINOMA-ASSOCIATED ANTIGEN"/>
    <property type="match status" value="1"/>
</dbReference>
<dbReference type="GO" id="GO:0008757">
    <property type="term" value="F:S-adenosylmethionine-dependent methyltransferase activity"/>
    <property type="evidence" value="ECO:0007669"/>
    <property type="project" value="UniProtKB-ARBA"/>
</dbReference>
<accession>A0A9Q9DT86</accession>
<dbReference type="Pfam" id="PF10294">
    <property type="entry name" value="Methyltransf_16"/>
    <property type="match status" value="1"/>
</dbReference>
<dbReference type="EMBL" id="CP089277">
    <property type="protein sequence ID" value="USP78517.1"/>
    <property type="molecule type" value="Genomic_DNA"/>
</dbReference>
<dbReference type="InterPro" id="IPR019410">
    <property type="entry name" value="Methyltransf_16"/>
</dbReference>
<dbReference type="PANTHER" id="PTHR14614:SF104">
    <property type="entry name" value="N-METHYLTRANSFERASE, PUTATIVE (AFU_ORTHOLOGUE AFUA_1G17750)-RELATED"/>
    <property type="match status" value="1"/>
</dbReference>
<dbReference type="InterPro" id="IPR029063">
    <property type="entry name" value="SAM-dependent_MTases_sf"/>
</dbReference>
<dbReference type="AlphaFoldDB" id="A0A9Q9DT86"/>
<organism evidence="1 2">
    <name type="scientific">Curvularia clavata</name>
    <dbReference type="NCBI Taxonomy" id="95742"/>
    <lineage>
        <taxon>Eukaryota</taxon>
        <taxon>Fungi</taxon>
        <taxon>Dikarya</taxon>
        <taxon>Ascomycota</taxon>
        <taxon>Pezizomycotina</taxon>
        <taxon>Dothideomycetes</taxon>
        <taxon>Pleosporomycetidae</taxon>
        <taxon>Pleosporales</taxon>
        <taxon>Pleosporineae</taxon>
        <taxon>Pleosporaceae</taxon>
        <taxon>Curvularia</taxon>
    </lineage>
</organism>
<evidence type="ECO:0000313" key="1">
    <source>
        <dbReference type="EMBL" id="USP78517.1"/>
    </source>
</evidence>
<evidence type="ECO:0000313" key="2">
    <source>
        <dbReference type="Proteomes" id="UP001056012"/>
    </source>
</evidence>